<evidence type="ECO:0000256" key="1">
    <source>
        <dbReference type="ARBA" id="ARBA00004651"/>
    </source>
</evidence>
<evidence type="ECO:0000256" key="7">
    <source>
        <dbReference type="SAM" id="Phobius"/>
    </source>
</evidence>
<feature type="transmembrane region" description="Helical" evidence="7">
    <location>
        <begin position="326"/>
        <end position="352"/>
    </location>
</feature>
<feature type="transmembrane region" description="Helical" evidence="7">
    <location>
        <begin position="33"/>
        <end position="58"/>
    </location>
</feature>
<evidence type="ECO:0000259" key="8">
    <source>
        <dbReference type="Pfam" id="PF02687"/>
    </source>
</evidence>
<keyword evidence="3" id="KW-1003">Cell membrane</keyword>
<proteinExistence type="predicted"/>
<evidence type="ECO:0000256" key="5">
    <source>
        <dbReference type="ARBA" id="ARBA00022989"/>
    </source>
</evidence>
<evidence type="ECO:0000313" key="11">
    <source>
        <dbReference type="Proteomes" id="UP001364224"/>
    </source>
</evidence>
<dbReference type="InterPro" id="IPR025857">
    <property type="entry name" value="MacB_PCD"/>
</dbReference>
<evidence type="ECO:0000256" key="4">
    <source>
        <dbReference type="ARBA" id="ARBA00022692"/>
    </source>
</evidence>
<accession>A0ABU8BNJ4</accession>
<dbReference type="Pfam" id="PF02687">
    <property type="entry name" value="FtsX"/>
    <property type="match status" value="1"/>
</dbReference>
<dbReference type="PANTHER" id="PTHR43738:SF1">
    <property type="entry name" value="HEMIN TRANSPORT SYSTEM PERMEASE PROTEIN HRTB-RELATED"/>
    <property type="match status" value="1"/>
</dbReference>
<gene>
    <name evidence="10" type="ORF">V1286_007662</name>
</gene>
<comment type="caution">
    <text evidence="10">The sequence shown here is derived from an EMBL/GenBank/DDBJ whole genome shotgun (WGS) entry which is preliminary data.</text>
</comment>
<feature type="transmembrane region" description="Helical" evidence="7">
    <location>
        <begin position="282"/>
        <end position="305"/>
    </location>
</feature>
<dbReference type="PANTHER" id="PTHR43738">
    <property type="entry name" value="ABC TRANSPORTER, MEMBRANE PROTEIN"/>
    <property type="match status" value="1"/>
</dbReference>
<keyword evidence="11" id="KW-1185">Reference proteome</keyword>
<sequence>MPTAAAPSSRATERRKAMVLVAIKMLTGDRGKYLGMVLGLVFTTFIMTQQPAMFFGLVKRSYGFVSDAALADIWVMDPMVRYIDDIKPLSDTTVARVRGVEGVGWAVPIYKGTTRVRLADGNFQNSVLIGLDDTTLIGGPPIILSGKLADLRRADGVIVSADGANNRFARPSPRSSEPPIPLMIGDVIEMNERRAVVVGISEATTTNMGVPTIYTTYSRAKSYVPSERKTLSFVLVKAKAGTEVGLVISNIRHWTGLAAVTREQFEQMTLWYVIQNTPAFTLFGLSAIIGFGVGGLIAGQTFYNFTLENLRYFGVMKAMGATNRTLLTMIMAQALVAGAIGYGLGVGLISLFSLVIGPRFPFELSWSLFLVSACGIVLLCVIASGLSMRKVIRLDPASVFKT</sequence>
<keyword evidence="5 7" id="KW-1133">Transmembrane helix</keyword>
<organism evidence="10 11">
    <name type="scientific">Bradyrhizobium algeriense</name>
    <dbReference type="NCBI Taxonomy" id="634784"/>
    <lineage>
        <taxon>Bacteria</taxon>
        <taxon>Pseudomonadati</taxon>
        <taxon>Pseudomonadota</taxon>
        <taxon>Alphaproteobacteria</taxon>
        <taxon>Hyphomicrobiales</taxon>
        <taxon>Nitrobacteraceae</taxon>
        <taxon>Bradyrhizobium</taxon>
    </lineage>
</organism>
<reference evidence="10 11" key="1">
    <citation type="submission" date="2024-02" db="EMBL/GenBank/DDBJ databases">
        <title>Adaptive strategies in a cosmopolitan and abundant soil bacterium.</title>
        <authorList>
            <person name="Carini P."/>
        </authorList>
    </citation>
    <scope>NUCLEOTIDE SEQUENCE [LARGE SCALE GENOMIC DNA]</scope>
    <source>
        <strain evidence="10 11">AZCC 1608</strain>
    </source>
</reference>
<name>A0ABU8BNJ4_9BRAD</name>
<evidence type="ECO:0000256" key="6">
    <source>
        <dbReference type="ARBA" id="ARBA00023136"/>
    </source>
</evidence>
<feature type="domain" description="ABC3 transporter permease C-terminal" evidence="8">
    <location>
        <begin position="287"/>
        <end position="396"/>
    </location>
</feature>
<keyword evidence="6 7" id="KW-0472">Membrane</keyword>
<dbReference type="Pfam" id="PF12704">
    <property type="entry name" value="MacB_PCD"/>
    <property type="match status" value="1"/>
</dbReference>
<dbReference type="InterPro" id="IPR051125">
    <property type="entry name" value="ABC-4/HrtB_transporter"/>
</dbReference>
<protein>
    <submittedName>
        <fullName evidence="10">ABC transport system permease protein</fullName>
    </submittedName>
</protein>
<keyword evidence="4 7" id="KW-0812">Transmembrane</keyword>
<feature type="transmembrane region" description="Helical" evidence="7">
    <location>
        <begin position="364"/>
        <end position="386"/>
    </location>
</feature>
<evidence type="ECO:0000256" key="3">
    <source>
        <dbReference type="ARBA" id="ARBA00022475"/>
    </source>
</evidence>
<dbReference type="InterPro" id="IPR003838">
    <property type="entry name" value="ABC3_permease_C"/>
</dbReference>
<dbReference type="EMBL" id="JAZHRV010000001">
    <property type="protein sequence ID" value="MEH2560133.1"/>
    <property type="molecule type" value="Genomic_DNA"/>
</dbReference>
<keyword evidence="2" id="KW-0813">Transport</keyword>
<dbReference type="Proteomes" id="UP001364224">
    <property type="component" value="Unassembled WGS sequence"/>
</dbReference>
<feature type="domain" description="MacB-like periplasmic core" evidence="9">
    <location>
        <begin position="35"/>
        <end position="252"/>
    </location>
</feature>
<comment type="subcellular location">
    <subcellularLocation>
        <location evidence="1">Cell membrane</location>
        <topology evidence="1">Multi-pass membrane protein</topology>
    </subcellularLocation>
</comment>
<evidence type="ECO:0000313" key="10">
    <source>
        <dbReference type="EMBL" id="MEH2560133.1"/>
    </source>
</evidence>
<evidence type="ECO:0000256" key="2">
    <source>
        <dbReference type="ARBA" id="ARBA00022448"/>
    </source>
</evidence>
<evidence type="ECO:0000259" key="9">
    <source>
        <dbReference type="Pfam" id="PF12704"/>
    </source>
</evidence>